<gene>
    <name evidence="1" type="ORF">SDC9_63358</name>
</gene>
<name>A0A644XLA4_9ZZZZ</name>
<dbReference type="EMBL" id="VSSQ01002710">
    <property type="protein sequence ID" value="MPM16976.1"/>
    <property type="molecule type" value="Genomic_DNA"/>
</dbReference>
<protein>
    <submittedName>
        <fullName evidence="1">Uncharacterized protein</fullName>
    </submittedName>
</protein>
<dbReference type="AlphaFoldDB" id="A0A644XLA4"/>
<reference evidence="1" key="1">
    <citation type="submission" date="2019-08" db="EMBL/GenBank/DDBJ databases">
        <authorList>
            <person name="Kucharzyk K."/>
            <person name="Murdoch R.W."/>
            <person name="Higgins S."/>
            <person name="Loffler F."/>
        </authorList>
    </citation>
    <scope>NUCLEOTIDE SEQUENCE</scope>
</reference>
<proteinExistence type="predicted"/>
<accession>A0A644XLA4</accession>
<evidence type="ECO:0000313" key="1">
    <source>
        <dbReference type="EMBL" id="MPM16976.1"/>
    </source>
</evidence>
<organism evidence="1">
    <name type="scientific">bioreactor metagenome</name>
    <dbReference type="NCBI Taxonomy" id="1076179"/>
    <lineage>
        <taxon>unclassified sequences</taxon>
        <taxon>metagenomes</taxon>
        <taxon>ecological metagenomes</taxon>
    </lineage>
</organism>
<sequence>MGQKVLYYYLTSSNKNYYASQSSNHEVQEEWTGLINAITLAHYDGSNLIVETF</sequence>
<comment type="caution">
    <text evidence="1">The sequence shown here is derived from an EMBL/GenBank/DDBJ whole genome shotgun (WGS) entry which is preliminary data.</text>
</comment>